<evidence type="ECO:0000256" key="3">
    <source>
        <dbReference type="ARBA" id="ARBA00022840"/>
    </source>
</evidence>
<dbReference type="SUPFAM" id="SSF48334">
    <property type="entry name" value="DNA repair protein MutS, domain III"/>
    <property type="match status" value="1"/>
</dbReference>
<keyword evidence="2" id="KW-0547">Nucleotide-binding</keyword>
<dbReference type="PIRSF" id="PIRSF005813">
    <property type="entry name" value="MSH2"/>
    <property type="match status" value="1"/>
</dbReference>
<organism evidence="7 8">
    <name type="scientific">Hermanssonia centrifuga</name>
    <dbReference type="NCBI Taxonomy" id="98765"/>
    <lineage>
        <taxon>Eukaryota</taxon>
        <taxon>Fungi</taxon>
        <taxon>Dikarya</taxon>
        <taxon>Basidiomycota</taxon>
        <taxon>Agaricomycotina</taxon>
        <taxon>Agaricomycetes</taxon>
        <taxon>Polyporales</taxon>
        <taxon>Meruliaceae</taxon>
        <taxon>Hermanssonia</taxon>
    </lineage>
</organism>
<gene>
    <name evidence="7" type="ORF">EW026_g3280</name>
</gene>
<dbReference type="GO" id="GO:0006298">
    <property type="term" value="P:mismatch repair"/>
    <property type="evidence" value="ECO:0007669"/>
    <property type="project" value="InterPro"/>
</dbReference>
<dbReference type="GO" id="GO:0007131">
    <property type="term" value="P:reciprocal meiotic recombination"/>
    <property type="evidence" value="ECO:0007669"/>
    <property type="project" value="TreeGrafter"/>
</dbReference>
<dbReference type="SMART" id="SM00534">
    <property type="entry name" value="MUTSac"/>
    <property type="match status" value="1"/>
</dbReference>
<dbReference type="GO" id="GO:0140664">
    <property type="term" value="F:ATP-dependent DNA damage sensor activity"/>
    <property type="evidence" value="ECO:0007669"/>
    <property type="project" value="InterPro"/>
</dbReference>
<dbReference type="PROSITE" id="PS00486">
    <property type="entry name" value="DNA_MISMATCH_REPAIR_2"/>
    <property type="match status" value="1"/>
</dbReference>
<evidence type="ECO:0000256" key="1">
    <source>
        <dbReference type="ARBA" id="ARBA00006271"/>
    </source>
</evidence>
<dbReference type="InterPro" id="IPR027417">
    <property type="entry name" value="P-loop_NTPase"/>
</dbReference>
<dbReference type="InterPro" id="IPR000432">
    <property type="entry name" value="DNA_mismatch_repair_MutS_C"/>
</dbReference>
<reference evidence="7 8" key="1">
    <citation type="submission" date="2019-02" db="EMBL/GenBank/DDBJ databases">
        <title>Genome sequencing of the rare red list fungi Phlebia centrifuga.</title>
        <authorList>
            <person name="Buettner E."/>
            <person name="Kellner H."/>
        </authorList>
    </citation>
    <scope>NUCLEOTIDE SEQUENCE [LARGE SCALE GENOMIC DNA]</scope>
    <source>
        <strain evidence="7 8">DSM 108282</strain>
    </source>
</reference>
<dbReference type="Proteomes" id="UP000309038">
    <property type="component" value="Unassembled WGS sequence"/>
</dbReference>
<dbReference type="SMART" id="SM00533">
    <property type="entry name" value="MUTSd"/>
    <property type="match status" value="1"/>
</dbReference>
<dbReference type="InterPro" id="IPR045076">
    <property type="entry name" value="MutS"/>
</dbReference>
<accession>A0A4S4KKN8</accession>
<evidence type="ECO:0000256" key="5">
    <source>
        <dbReference type="ARBA" id="ARBA00023254"/>
    </source>
</evidence>
<proteinExistence type="inferred from homology"/>
<evidence type="ECO:0000313" key="7">
    <source>
        <dbReference type="EMBL" id="THG99004.1"/>
    </source>
</evidence>
<name>A0A4S4KKN8_9APHY</name>
<dbReference type="Pfam" id="PF00488">
    <property type="entry name" value="MutS_V"/>
    <property type="match status" value="1"/>
</dbReference>
<dbReference type="InterPro" id="IPR036187">
    <property type="entry name" value="DNA_mismatch_repair_MutS_sf"/>
</dbReference>
<keyword evidence="5" id="KW-0469">Meiosis</keyword>
<comment type="caution">
    <text evidence="7">The sequence shown here is derived from an EMBL/GenBank/DDBJ whole genome shotgun (WGS) entry which is preliminary data.</text>
</comment>
<dbReference type="Gene3D" id="1.10.1420.10">
    <property type="match status" value="2"/>
</dbReference>
<dbReference type="Gene3D" id="3.40.50.300">
    <property type="entry name" value="P-loop containing nucleotide triphosphate hydrolases"/>
    <property type="match status" value="1"/>
</dbReference>
<dbReference type="SUPFAM" id="SSF52540">
    <property type="entry name" value="P-loop containing nucleoside triphosphate hydrolases"/>
    <property type="match status" value="1"/>
</dbReference>
<evidence type="ECO:0000256" key="4">
    <source>
        <dbReference type="ARBA" id="ARBA00023125"/>
    </source>
</evidence>
<dbReference type="Pfam" id="PF05190">
    <property type="entry name" value="MutS_IV"/>
    <property type="match status" value="1"/>
</dbReference>
<dbReference type="PANTHER" id="PTHR11361">
    <property type="entry name" value="DNA MISMATCH REPAIR PROTEIN MUTS FAMILY MEMBER"/>
    <property type="match status" value="1"/>
</dbReference>
<dbReference type="InterPro" id="IPR007861">
    <property type="entry name" value="DNA_mismatch_repair_MutS_clamp"/>
</dbReference>
<evidence type="ECO:0000259" key="6">
    <source>
        <dbReference type="PROSITE" id="PS00486"/>
    </source>
</evidence>
<protein>
    <recommendedName>
        <fullName evidence="6">DNA mismatch repair proteins mutS family domain-containing protein</fullName>
    </recommendedName>
</protein>
<sequence>MASRLLRVTLLSPITLQGAIDARLDVVEELVQTEERFTEVKDALKTFNGLDFDKLISSLAASEARETSTAKTASVRVTQILSLRSIVKNLPFLVKALNGSRSQLLQIVQEMISDERLGKIEQLVSDSLNDNSVVQKGGLGAVNARVYAVKANYNRLLDVARETYKENIGDIFALNTALTEEHEIPLTLVYQDTGFVFTLKKTELEGELPRGFINVTSKKGKWVFSSVELKKRNARMKDALDETLILSDKIIRDLAAGIIVDIGALYKSSEAVALLDMLWSFAHASILRNYVRPEFTGTLAIKAGRHPILEGVQSAGTLVPNDVYCCETSCFQIVQGPNMSGKSTYLRQIGLLAVMAMSGCFIPAEYGSFRIHDALLTRLSNDDDMEKSLSTFANEMASSAMILGIATPNSLILIDEVGRGTSPREGVGISHAIAEELISHLFSLLRTLVFYFKLARHNLTNDTRSHFNELVTTLSRQPSMVNLHLSVQRTRKTNSNIGIAFQYKIVDGVPENLEHYGPSMYPDPVGPLLIVP</sequence>
<dbReference type="GO" id="GO:0005634">
    <property type="term" value="C:nucleus"/>
    <property type="evidence" value="ECO:0007669"/>
    <property type="project" value="TreeGrafter"/>
</dbReference>
<keyword evidence="4" id="KW-0238">DNA-binding</keyword>
<keyword evidence="3" id="KW-0067">ATP-binding</keyword>
<dbReference type="Pfam" id="PF05192">
    <property type="entry name" value="MutS_III"/>
    <property type="match status" value="1"/>
</dbReference>
<dbReference type="EMBL" id="SGPJ01000096">
    <property type="protein sequence ID" value="THG99004.1"/>
    <property type="molecule type" value="Genomic_DNA"/>
</dbReference>
<evidence type="ECO:0000256" key="2">
    <source>
        <dbReference type="ARBA" id="ARBA00022741"/>
    </source>
</evidence>
<evidence type="ECO:0000313" key="8">
    <source>
        <dbReference type="Proteomes" id="UP000309038"/>
    </source>
</evidence>
<dbReference type="AlphaFoldDB" id="A0A4S4KKN8"/>
<dbReference type="GO" id="GO:0005524">
    <property type="term" value="F:ATP binding"/>
    <property type="evidence" value="ECO:0007669"/>
    <property type="project" value="UniProtKB-KW"/>
</dbReference>
<dbReference type="InterPro" id="IPR007696">
    <property type="entry name" value="DNA_mismatch_repair_MutS_core"/>
</dbReference>
<keyword evidence="8" id="KW-1185">Reference proteome</keyword>
<dbReference type="PANTHER" id="PTHR11361:SF21">
    <property type="entry name" value="MUTS PROTEIN HOMOLOG 4"/>
    <property type="match status" value="1"/>
</dbReference>
<dbReference type="GO" id="GO:0030983">
    <property type="term" value="F:mismatched DNA binding"/>
    <property type="evidence" value="ECO:0007669"/>
    <property type="project" value="InterPro"/>
</dbReference>
<dbReference type="InterPro" id="IPR011184">
    <property type="entry name" value="DNA_mismatch_repair_Msh2"/>
</dbReference>
<feature type="domain" description="DNA mismatch repair proteins mutS family" evidence="6">
    <location>
        <begin position="410"/>
        <end position="426"/>
    </location>
</feature>
<comment type="similarity">
    <text evidence="1">Belongs to the DNA mismatch repair MutS family.</text>
</comment>